<dbReference type="InterPro" id="IPR010055">
    <property type="entry name" value="T2SS_protein-GspJ"/>
</dbReference>
<dbReference type="Proteomes" id="UP000050562">
    <property type="component" value="Unassembled WGS sequence"/>
</dbReference>
<evidence type="ECO:0000256" key="4">
    <source>
        <dbReference type="ARBA" id="ARBA00022475"/>
    </source>
</evidence>
<dbReference type="PROSITE" id="PS00409">
    <property type="entry name" value="PROKAR_NTER_METHYL"/>
    <property type="match status" value="1"/>
</dbReference>
<name>A0A0N8SM70_9PSED</name>
<keyword evidence="9 10" id="KW-0472">Membrane</keyword>
<dbReference type="InterPro" id="IPR051621">
    <property type="entry name" value="T2SS_protein_J"/>
</dbReference>
<proteinExistence type="inferred from homology"/>
<evidence type="ECO:0000256" key="6">
    <source>
        <dbReference type="ARBA" id="ARBA00022519"/>
    </source>
</evidence>
<dbReference type="PANTHER" id="PTHR39583:SF2">
    <property type="entry name" value="TYPE II SECRETION SYSTEM PROTEIN J"/>
    <property type="match status" value="1"/>
</dbReference>
<dbReference type="GO" id="GO:0015628">
    <property type="term" value="P:protein secretion by the type II secretion system"/>
    <property type="evidence" value="ECO:0007669"/>
    <property type="project" value="InterPro"/>
</dbReference>
<evidence type="ECO:0000256" key="2">
    <source>
        <dbReference type="ARBA" id="ARBA00011084"/>
    </source>
</evidence>
<reference evidence="11 12" key="1">
    <citation type="submission" date="2015-09" db="EMBL/GenBank/DDBJ databases">
        <title>Genome announcement of multiple Pseudomonas syringae strains.</title>
        <authorList>
            <person name="Thakur S."/>
            <person name="Wang P.W."/>
            <person name="Gong Y."/>
            <person name="Weir B.S."/>
            <person name="Guttman D.S."/>
        </authorList>
    </citation>
    <scope>NUCLEOTIDE SEQUENCE [LARGE SCALE GENOMIC DNA]</scope>
    <source>
        <strain evidence="11 12">ICMP3956</strain>
    </source>
</reference>
<evidence type="ECO:0000313" key="12">
    <source>
        <dbReference type="Proteomes" id="UP000050562"/>
    </source>
</evidence>
<dbReference type="GO" id="GO:0005886">
    <property type="term" value="C:plasma membrane"/>
    <property type="evidence" value="ECO:0007669"/>
    <property type="project" value="UniProtKB-SubCell"/>
</dbReference>
<keyword evidence="8 10" id="KW-1133">Transmembrane helix</keyword>
<dbReference type="InterPro" id="IPR012902">
    <property type="entry name" value="N_methyl_site"/>
</dbReference>
<gene>
    <name evidence="11" type="ORF">ALO52_01958</name>
</gene>
<dbReference type="EMBL" id="LJRC01000047">
    <property type="protein sequence ID" value="KPY39968.1"/>
    <property type="molecule type" value="Genomic_DNA"/>
</dbReference>
<accession>A0A0N8SM70</accession>
<dbReference type="GO" id="GO:0015627">
    <property type="term" value="C:type II protein secretion system complex"/>
    <property type="evidence" value="ECO:0007669"/>
    <property type="project" value="InterPro"/>
</dbReference>
<dbReference type="PATRIC" id="fig|251707.3.peg.2650"/>
<comment type="caution">
    <text evidence="11">The sequence shown here is derived from an EMBL/GenBank/DDBJ whole genome shotgun (WGS) entry which is preliminary data.</text>
</comment>
<dbReference type="SUPFAM" id="SSF54523">
    <property type="entry name" value="Pili subunits"/>
    <property type="match status" value="1"/>
</dbReference>
<evidence type="ECO:0000256" key="10">
    <source>
        <dbReference type="SAM" id="Phobius"/>
    </source>
</evidence>
<dbReference type="PANTHER" id="PTHR39583">
    <property type="entry name" value="TYPE II SECRETION SYSTEM PROTEIN J-RELATED"/>
    <property type="match status" value="1"/>
</dbReference>
<sequence>MNKHQRGFTLLEVMVAILLMSIVSLIAWRGLDSVTRTDARLRENTEQTESLLRAFNQLERDMALRASIEMQEPDLDGDQNDRPQAPAAVSVRAADTGDFRLDVIRSAAVSGEGLQRVRWWLKDGTLYRAMGLPSDRYPLPAPKEGVAVLAGIVDMQTRIWKADNDWHTLDGNRENNPKGIEIRLTRETGRGREAYRKVVGNLD</sequence>
<dbReference type="Pfam" id="PF07963">
    <property type="entry name" value="N_methyl"/>
    <property type="match status" value="1"/>
</dbReference>
<evidence type="ECO:0000256" key="8">
    <source>
        <dbReference type="ARBA" id="ARBA00022989"/>
    </source>
</evidence>
<keyword evidence="7 10" id="KW-0812">Transmembrane</keyword>
<comment type="similarity">
    <text evidence="2">Belongs to the GSP J family.</text>
</comment>
<evidence type="ECO:0000256" key="5">
    <source>
        <dbReference type="ARBA" id="ARBA00022481"/>
    </source>
</evidence>
<keyword evidence="5" id="KW-0488">Methylation</keyword>
<dbReference type="Pfam" id="PF11612">
    <property type="entry name" value="T2SSJ"/>
    <property type="match status" value="1"/>
</dbReference>
<evidence type="ECO:0000256" key="1">
    <source>
        <dbReference type="ARBA" id="ARBA00004377"/>
    </source>
</evidence>
<dbReference type="NCBIfam" id="TIGR02532">
    <property type="entry name" value="IV_pilin_GFxxxE"/>
    <property type="match status" value="1"/>
</dbReference>
<comment type="subcellular location">
    <subcellularLocation>
        <location evidence="1">Cell inner membrane</location>
        <topology evidence="1">Single-pass membrane protein</topology>
    </subcellularLocation>
</comment>
<dbReference type="InterPro" id="IPR045584">
    <property type="entry name" value="Pilin-like"/>
</dbReference>
<dbReference type="RefSeq" id="WP_057408322.1">
    <property type="nucleotide sequence ID" value="NZ_LJRC01000047.1"/>
</dbReference>
<evidence type="ECO:0000256" key="7">
    <source>
        <dbReference type="ARBA" id="ARBA00022692"/>
    </source>
</evidence>
<protein>
    <recommendedName>
        <fullName evidence="3">Type II secretion system protein J</fullName>
    </recommendedName>
</protein>
<evidence type="ECO:0000256" key="9">
    <source>
        <dbReference type="ARBA" id="ARBA00023136"/>
    </source>
</evidence>
<keyword evidence="4" id="KW-1003">Cell membrane</keyword>
<dbReference type="AlphaFoldDB" id="A0A0N8SM70"/>
<keyword evidence="6" id="KW-0997">Cell inner membrane</keyword>
<feature type="transmembrane region" description="Helical" evidence="10">
    <location>
        <begin position="7"/>
        <end position="28"/>
    </location>
</feature>
<evidence type="ECO:0000256" key="3">
    <source>
        <dbReference type="ARBA" id="ARBA00021539"/>
    </source>
</evidence>
<evidence type="ECO:0000313" key="11">
    <source>
        <dbReference type="EMBL" id="KPY39968.1"/>
    </source>
</evidence>
<organism evidence="11 12">
    <name type="scientific">Pseudomonas syringae pv. primulae</name>
    <dbReference type="NCBI Taxonomy" id="251707"/>
    <lineage>
        <taxon>Bacteria</taxon>
        <taxon>Pseudomonadati</taxon>
        <taxon>Pseudomonadota</taxon>
        <taxon>Gammaproteobacteria</taxon>
        <taxon>Pseudomonadales</taxon>
        <taxon>Pseudomonadaceae</taxon>
        <taxon>Pseudomonas</taxon>
    </lineage>
</organism>